<evidence type="ECO:0000313" key="3">
    <source>
        <dbReference type="EMBL" id="PYC78695.1"/>
    </source>
</evidence>
<dbReference type="EMBL" id="PYBW01000048">
    <property type="protein sequence ID" value="PYC78695.1"/>
    <property type="molecule type" value="Genomic_DNA"/>
</dbReference>
<accession>A0A2V4NEM3</accession>
<evidence type="ECO:0000259" key="2">
    <source>
        <dbReference type="PROSITE" id="PS50911"/>
    </source>
</evidence>
<keyword evidence="4" id="KW-1185">Reference proteome</keyword>
<dbReference type="PROSITE" id="PS50911">
    <property type="entry name" value="CHAP"/>
    <property type="match status" value="1"/>
</dbReference>
<dbReference type="SMART" id="SM00706">
    <property type="entry name" value="TECPR"/>
    <property type="match status" value="6"/>
</dbReference>
<gene>
    <name evidence="3" type="ORF">C7C46_15470</name>
</gene>
<protein>
    <recommendedName>
        <fullName evidence="2">Peptidase C51 domain-containing protein</fullName>
    </recommendedName>
</protein>
<dbReference type="SUPFAM" id="SSF63825">
    <property type="entry name" value="YWTD domain"/>
    <property type="match status" value="1"/>
</dbReference>
<feature type="domain" description="Peptidase C51" evidence="2">
    <location>
        <begin position="41"/>
        <end position="178"/>
    </location>
</feature>
<dbReference type="AlphaFoldDB" id="A0A2V4NEM3"/>
<evidence type="ECO:0000313" key="4">
    <source>
        <dbReference type="Proteomes" id="UP000248039"/>
    </source>
</evidence>
<dbReference type="InterPro" id="IPR013783">
    <property type="entry name" value="Ig-like_fold"/>
</dbReference>
<dbReference type="Pfam" id="PF05257">
    <property type="entry name" value="CHAP"/>
    <property type="match status" value="1"/>
</dbReference>
<dbReference type="GO" id="GO:0005975">
    <property type="term" value="P:carbohydrate metabolic process"/>
    <property type="evidence" value="ECO:0007669"/>
    <property type="project" value="UniProtKB-ARBA"/>
</dbReference>
<reference evidence="3 4" key="1">
    <citation type="submission" date="2018-03" db="EMBL/GenBank/DDBJ databases">
        <title>Bioinformatic expansion and discovery of thiopeptide antibiotics.</title>
        <authorList>
            <person name="Schwalen C.J."/>
            <person name="Hudson G.A."/>
            <person name="Mitchell D.A."/>
        </authorList>
    </citation>
    <scope>NUCLEOTIDE SEQUENCE [LARGE SCALE GENOMIC DNA]</scope>
    <source>
        <strain evidence="3 4">ATCC 21389</strain>
    </source>
</reference>
<organism evidence="3 4">
    <name type="scientific">Streptomyces tateyamensis</name>
    <dbReference type="NCBI Taxonomy" id="565073"/>
    <lineage>
        <taxon>Bacteria</taxon>
        <taxon>Bacillati</taxon>
        <taxon>Actinomycetota</taxon>
        <taxon>Actinomycetes</taxon>
        <taxon>Kitasatosporales</taxon>
        <taxon>Streptomycetaceae</taxon>
        <taxon>Streptomyces</taxon>
    </lineage>
</organism>
<dbReference type="Gene3D" id="2.60.40.10">
    <property type="entry name" value="Immunoglobulins"/>
    <property type="match status" value="1"/>
</dbReference>
<dbReference type="InterPro" id="IPR006624">
    <property type="entry name" value="Beta-propeller_rpt_TECPR"/>
</dbReference>
<feature type="chain" id="PRO_5038807883" description="Peptidase C51 domain-containing protein" evidence="1">
    <location>
        <begin position="28"/>
        <end position="564"/>
    </location>
</feature>
<keyword evidence="1" id="KW-0732">Signal</keyword>
<dbReference type="InterPro" id="IPR007921">
    <property type="entry name" value="CHAP_dom"/>
</dbReference>
<evidence type="ECO:0000256" key="1">
    <source>
        <dbReference type="SAM" id="SignalP"/>
    </source>
</evidence>
<proteinExistence type="predicted"/>
<sequence>MPRNPFVRTATLTAALAVASSSMLALATTPASAAASRSAIVSAAHSQLGHSCSSAYDGMDCSLNWCAAFATWAWGQGGVDVSKLGWTVTTFVNYGDNNGTWHDPGTYTPQPGDAMIFGGSGFPTKASGGAHIGLVESVGSNGTVTEIGGNQGGLVTEHTGTADQIEHAVEGSAYNFLGYVSPVGASGIPAGFNVTLAGVGAGQSVSGTLNLRANASQSGVIEWLDYVITGPNGYRNEVRAGSGASGYPYALDTTALANGGYSISMTAHEIDGANHTYAGTNVTVANQSAIVSGERVYGLAPDKSAVSVYNGSGTGPGAWTQIGGVATDLYASDAGLFATNPDDGSISRYNGSGAGPGAWTVVGGAGAQFATGGGHLYGLAPDRSSVSVWNGTPNSWTQIGGAATAIYASDAGLFATNPDDGSISRYNGSGAGPGAWTVVGGAGAQFATGGGHLYGLAPDRSSVSVWNGTPNSWTQIGGAATTLYAGGDGLLAVNPNDGSVSRYNGTPGDWTPIGGAASAFAVGAGHVVGLSVDGSAVSVWNGSGTGPGAWTVIGSGASEVVIGS</sequence>
<comment type="caution">
    <text evidence="3">The sequence shown here is derived from an EMBL/GenBank/DDBJ whole genome shotgun (WGS) entry which is preliminary data.</text>
</comment>
<name>A0A2V4NEM3_9ACTN</name>
<dbReference type="OrthoDB" id="3679112at2"/>
<dbReference type="Proteomes" id="UP000248039">
    <property type="component" value="Unassembled WGS sequence"/>
</dbReference>
<dbReference type="RefSeq" id="WP_110669987.1">
    <property type="nucleotide sequence ID" value="NZ_PYBW01000048.1"/>
</dbReference>
<feature type="signal peptide" evidence="1">
    <location>
        <begin position="1"/>
        <end position="27"/>
    </location>
</feature>